<name>A0ABU5EBR6_9PROT</name>
<dbReference type="NCBIfam" id="NF005725">
    <property type="entry name" value="PRK07539.1-5"/>
    <property type="match status" value="1"/>
</dbReference>
<evidence type="ECO:0000256" key="4">
    <source>
        <dbReference type="ARBA" id="ARBA00023004"/>
    </source>
</evidence>
<gene>
    <name evidence="8" type="primary">nuoE</name>
    <name evidence="8" type="ORF">SMD27_09155</name>
</gene>
<proteinExistence type="inferred from homology"/>
<accession>A0ABU5EBR6</accession>
<evidence type="ECO:0000313" key="9">
    <source>
        <dbReference type="Proteomes" id="UP001279642"/>
    </source>
</evidence>
<dbReference type="Pfam" id="PF01257">
    <property type="entry name" value="2Fe-2S_thioredx"/>
    <property type="match status" value="1"/>
</dbReference>
<dbReference type="GO" id="GO:0050136">
    <property type="term" value="F:NADH dehydrogenase (quinone) (non-electrogenic) activity"/>
    <property type="evidence" value="ECO:0007669"/>
    <property type="project" value="UniProtKB-EC"/>
</dbReference>
<dbReference type="PIRSF" id="PIRSF000216">
    <property type="entry name" value="NADH_DH_24kDa"/>
    <property type="match status" value="1"/>
</dbReference>
<dbReference type="SUPFAM" id="SSF52833">
    <property type="entry name" value="Thioredoxin-like"/>
    <property type="match status" value="1"/>
</dbReference>
<dbReference type="PROSITE" id="PS01099">
    <property type="entry name" value="COMPLEX1_24K"/>
    <property type="match status" value="1"/>
</dbReference>
<dbReference type="EMBL" id="JAXCLW010000002">
    <property type="protein sequence ID" value="MDY0883010.1"/>
    <property type="molecule type" value="Genomic_DNA"/>
</dbReference>
<dbReference type="InterPro" id="IPR036249">
    <property type="entry name" value="Thioredoxin-like_sf"/>
</dbReference>
<comment type="caution">
    <text evidence="8">The sequence shown here is derived from an EMBL/GenBank/DDBJ whole genome shotgun (WGS) entry which is preliminary data.</text>
</comment>
<dbReference type="InterPro" id="IPR042128">
    <property type="entry name" value="NuoE_dom"/>
</dbReference>
<dbReference type="Gene3D" id="3.40.30.10">
    <property type="entry name" value="Glutaredoxin"/>
    <property type="match status" value="1"/>
</dbReference>
<keyword evidence="3" id="KW-0479">Metal-binding</keyword>
<comment type="similarity">
    <text evidence="1">Belongs to the complex I 24 kDa subunit family.</text>
</comment>
<evidence type="ECO:0000313" key="8">
    <source>
        <dbReference type="EMBL" id="MDY0883010.1"/>
    </source>
</evidence>
<comment type="cofactor">
    <cofactor evidence="6">
        <name>[2Fe-2S] cluster</name>
        <dbReference type="ChEBI" id="CHEBI:190135"/>
    </cofactor>
</comment>
<keyword evidence="9" id="KW-1185">Reference proteome</keyword>
<dbReference type="PANTHER" id="PTHR10371">
    <property type="entry name" value="NADH DEHYDROGENASE UBIQUINONE FLAVOPROTEIN 2, MITOCHONDRIAL"/>
    <property type="match status" value="1"/>
</dbReference>
<evidence type="ECO:0000256" key="3">
    <source>
        <dbReference type="ARBA" id="ARBA00022723"/>
    </source>
</evidence>
<keyword evidence="5" id="KW-0411">Iron-sulfur</keyword>
<evidence type="ECO:0000256" key="6">
    <source>
        <dbReference type="ARBA" id="ARBA00034078"/>
    </source>
</evidence>
<dbReference type="InterPro" id="IPR041921">
    <property type="entry name" value="NuoE_N"/>
</dbReference>
<sequence length="208" mass="22497">MSATDINDVIQPTSFAFTAENRAKADKIIARYPAGRQASAVLPLLDMAQRQAGGWLPRAAMDHVAEILDMAAIRVYEVATFYTMFNLKPVGKYLLQVCRTTPCWLRGADSMTETCKKKLGIGLKETTADGLFTLVEVECLGACVNAPVVQINDDFYEDLDAAKLEQLLDDLKAGKKPAHGPQIDRLNSAPVGGPTTLKDVAVKPATGE</sequence>
<dbReference type="RefSeq" id="WP_320508065.1">
    <property type="nucleotide sequence ID" value="NZ_JAXCLW010000002.1"/>
</dbReference>
<reference evidence="8 9" key="1">
    <citation type="journal article" date="2016" name="Antonie Van Leeuwenhoek">
        <title>Dongia soli sp. nov., isolated from soil from Dokdo, Korea.</title>
        <authorList>
            <person name="Kim D.U."/>
            <person name="Lee H."/>
            <person name="Kim H."/>
            <person name="Kim S.G."/>
            <person name="Ka J.O."/>
        </authorList>
    </citation>
    <scope>NUCLEOTIDE SEQUENCE [LARGE SCALE GENOMIC DNA]</scope>
    <source>
        <strain evidence="8 9">D78</strain>
    </source>
</reference>
<dbReference type="Proteomes" id="UP001279642">
    <property type="component" value="Unassembled WGS sequence"/>
</dbReference>
<protein>
    <submittedName>
        <fullName evidence="8">NADH-quinone oxidoreductase subunit NuoE</fullName>
        <ecNumber evidence="8">1.6.5.9</ecNumber>
    </submittedName>
</protein>
<dbReference type="PANTHER" id="PTHR10371:SF3">
    <property type="entry name" value="NADH DEHYDROGENASE [UBIQUINONE] FLAVOPROTEIN 2, MITOCHONDRIAL"/>
    <property type="match status" value="1"/>
</dbReference>
<feature type="region of interest" description="Disordered" evidence="7">
    <location>
        <begin position="175"/>
        <end position="208"/>
    </location>
</feature>
<evidence type="ECO:0000256" key="7">
    <source>
        <dbReference type="SAM" id="MobiDB-lite"/>
    </source>
</evidence>
<dbReference type="InterPro" id="IPR002023">
    <property type="entry name" value="NuoE-like"/>
</dbReference>
<evidence type="ECO:0000256" key="5">
    <source>
        <dbReference type="ARBA" id="ARBA00023014"/>
    </source>
</evidence>
<dbReference type="NCBIfam" id="TIGR01958">
    <property type="entry name" value="nuoE_fam"/>
    <property type="match status" value="1"/>
</dbReference>
<dbReference type="CDD" id="cd03064">
    <property type="entry name" value="TRX_Fd_NuoE"/>
    <property type="match status" value="1"/>
</dbReference>
<keyword evidence="4" id="KW-0408">Iron</keyword>
<dbReference type="Gene3D" id="1.10.10.1590">
    <property type="entry name" value="NADH-quinone oxidoreductase subunit E"/>
    <property type="match status" value="1"/>
</dbReference>
<organism evidence="8 9">
    <name type="scientific">Dongia soli</name>
    <dbReference type="NCBI Taxonomy" id="600628"/>
    <lineage>
        <taxon>Bacteria</taxon>
        <taxon>Pseudomonadati</taxon>
        <taxon>Pseudomonadota</taxon>
        <taxon>Alphaproteobacteria</taxon>
        <taxon>Rhodospirillales</taxon>
        <taxon>Dongiaceae</taxon>
        <taxon>Dongia</taxon>
    </lineage>
</organism>
<dbReference type="EC" id="1.6.5.9" evidence="8"/>
<keyword evidence="2" id="KW-0001">2Fe-2S</keyword>
<evidence type="ECO:0000256" key="1">
    <source>
        <dbReference type="ARBA" id="ARBA00010643"/>
    </source>
</evidence>
<evidence type="ECO:0000256" key="2">
    <source>
        <dbReference type="ARBA" id="ARBA00022714"/>
    </source>
</evidence>
<keyword evidence="8" id="KW-0560">Oxidoreductase</keyword>